<accession>A0AAV6TRS3</accession>
<keyword evidence="2" id="KW-1185">Reference proteome</keyword>
<gene>
    <name evidence="1" type="ORF">JTE90_027679</name>
</gene>
<comment type="caution">
    <text evidence="1">The sequence shown here is derived from an EMBL/GenBank/DDBJ whole genome shotgun (WGS) entry which is preliminary data.</text>
</comment>
<proteinExistence type="predicted"/>
<protein>
    <submittedName>
        <fullName evidence="1">Uncharacterized protein</fullName>
    </submittedName>
</protein>
<sequence>PLAPPPSIPPTPPRCPSWRRVPPFPDSCCPSCDVIRGEPVQQQLMTPHLGHLYAG</sequence>
<reference evidence="1 2" key="1">
    <citation type="journal article" date="2022" name="Nat. Ecol. Evol.">
        <title>A masculinizing supergene underlies an exaggerated male reproductive morph in a spider.</title>
        <authorList>
            <person name="Hendrickx F."/>
            <person name="De Corte Z."/>
            <person name="Sonet G."/>
            <person name="Van Belleghem S.M."/>
            <person name="Kostlbacher S."/>
            <person name="Vangestel C."/>
        </authorList>
    </citation>
    <scope>NUCLEOTIDE SEQUENCE [LARGE SCALE GENOMIC DNA]</scope>
    <source>
        <strain evidence="1">W744_W776</strain>
    </source>
</reference>
<name>A0AAV6TRS3_9ARAC</name>
<dbReference type="AlphaFoldDB" id="A0AAV6TRS3"/>
<evidence type="ECO:0000313" key="1">
    <source>
        <dbReference type="EMBL" id="KAG8174413.1"/>
    </source>
</evidence>
<dbReference type="EMBL" id="JAFNEN010001225">
    <property type="protein sequence ID" value="KAG8174413.1"/>
    <property type="molecule type" value="Genomic_DNA"/>
</dbReference>
<dbReference type="Proteomes" id="UP000827092">
    <property type="component" value="Unassembled WGS sequence"/>
</dbReference>
<organism evidence="1 2">
    <name type="scientific">Oedothorax gibbosus</name>
    <dbReference type="NCBI Taxonomy" id="931172"/>
    <lineage>
        <taxon>Eukaryota</taxon>
        <taxon>Metazoa</taxon>
        <taxon>Ecdysozoa</taxon>
        <taxon>Arthropoda</taxon>
        <taxon>Chelicerata</taxon>
        <taxon>Arachnida</taxon>
        <taxon>Araneae</taxon>
        <taxon>Araneomorphae</taxon>
        <taxon>Entelegynae</taxon>
        <taxon>Araneoidea</taxon>
        <taxon>Linyphiidae</taxon>
        <taxon>Erigoninae</taxon>
        <taxon>Oedothorax</taxon>
    </lineage>
</organism>
<feature type="non-terminal residue" evidence="1">
    <location>
        <position position="1"/>
    </location>
</feature>
<evidence type="ECO:0000313" key="2">
    <source>
        <dbReference type="Proteomes" id="UP000827092"/>
    </source>
</evidence>